<accession>G8BUA9</accession>
<keyword evidence="8 9" id="KW-0472">Membrane</keyword>
<dbReference type="KEGG" id="tpf:TPHA_0E03980"/>
<evidence type="ECO:0000256" key="6">
    <source>
        <dbReference type="ARBA" id="ARBA00022989"/>
    </source>
</evidence>
<dbReference type="Pfam" id="PF04418">
    <property type="entry name" value="DUF543"/>
    <property type="match status" value="1"/>
</dbReference>
<comment type="function">
    <text evidence="1 9">Component of the MICOS complex, a large protein complex of the mitochondrial inner membrane that plays crucial roles in the maintenance of crista junctions, inner membrane architecture, and formation of contact sites to the outer membrane.</text>
</comment>
<name>G8BUA9_TETPH</name>
<dbReference type="GO" id="GO:0061617">
    <property type="term" value="C:MICOS complex"/>
    <property type="evidence" value="ECO:0007669"/>
    <property type="project" value="UniProtKB-UniRule"/>
</dbReference>
<keyword evidence="4 9" id="KW-0812">Transmembrane</keyword>
<evidence type="ECO:0000256" key="3">
    <source>
        <dbReference type="ARBA" id="ARBA00006792"/>
    </source>
</evidence>
<dbReference type="HOGENOM" id="CLU_068905_3_0_1"/>
<evidence type="ECO:0000256" key="7">
    <source>
        <dbReference type="ARBA" id="ARBA00023128"/>
    </source>
</evidence>
<evidence type="ECO:0000256" key="8">
    <source>
        <dbReference type="ARBA" id="ARBA00023136"/>
    </source>
</evidence>
<gene>
    <name evidence="10" type="primary">TPHA0E03980</name>
    <name evidence="10" type="ordered locus">TPHA_0E03980</name>
</gene>
<dbReference type="InterPro" id="IPR007512">
    <property type="entry name" value="Mic10"/>
</dbReference>
<evidence type="ECO:0000256" key="2">
    <source>
        <dbReference type="ARBA" id="ARBA00004434"/>
    </source>
</evidence>
<keyword evidence="5 9" id="KW-0999">Mitochondrion inner membrane</keyword>
<dbReference type="PANTHER" id="PTHR21304">
    <property type="entry name" value="MICOS COMPLEX SUBUNIT MIC10"/>
    <property type="match status" value="1"/>
</dbReference>
<dbReference type="GO" id="GO:0042407">
    <property type="term" value="P:cristae formation"/>
    <property type="evidence" value="ECO:0007669"/>
    <property type="project" value="EnsemblFungi"/>
</dbReference>
<dbReference type="PANTHER" id="PTHR21304:SF0">
    <property type="entry name" value="MICOS COMPLEX SUBUNIT MIC10"/>
    <property type="match status" value="1"/>
</dbReference>
<keyword evidence="6 9" id="KW-1133">Transmembrane helix</keyword>
<protein>
    <recommendedName>
        <fullName evidence="9">MICOS complex subunit MIC10</fullName>
    </recommendedName>
</protein>
<sequence>MSEQKNNNNLELTSPKSILNDKWDVVLSNMLVKTGLGFGVGVVTSILLFKRRAFPVWLGIGFGVGRGYSDGDAIFRSAAGLRSTRI</sequence>
<dbReference type="STRING" id="1071381.G8BUA9"/>
<comment type="subcellular location">
    <subcellularLocation>
        <location evidence="2 9">Mitochondrion inner membrane</location>
        <topology evidence="2 9">Single-pass membrane protein</topology>
    </subcellularLocation>
</comment>
<dbReference type="EMBL" id="HE612860">
    <property type="protein sequence ID" value="CCE63487.1"/>
    <property type="molecule type" value="Genomic_DNA"/>
</dbReference>
<keyword evidence="7 9" id="KW-0496">Mitochondrion</keyword>
<evidence type="ECO:0000313" key="11">
    <source>
        <dbReference type="Proteomes" id="UP000005666"/>
    </source>
</evidence>
<dbReference type="Proteomes" id="UP000005666">
    <property type="component" value="Chromosome 5"/>
</dbReference>
<reference evidence="10 11" key="1">
    <citation type="journal article" date="2011" name="Proc. Natl. Acad. Sci. U.S.A.">
        <title>Evolutionary erosion of yeast sex chromosomes by mating-type switching accidents.</title>
        <authorList>
            <person name="Gordon J.L."/>
            <person name="Armisen D."/>
            <person name="Proux-Wera E."/>
            <person name="Oheigeartaigh S.S."/>
            <person name="Byrne K.P."/>
            <person name="Wolfe K.H."/>
        </authorList>
    </citation>
    <scope>NUCLEOTIDE SEQUENCE [LARGE SCALE GENOMIC DNA]</scope>
    <source>
        <strain evidence="11">ATCC 24235 / CBS 4417 / NBRC 1672 / NRRL Y-8282 / UCD 70-5</strain>
    </source>
</reference>
<keyword evidence="11" id="KW-1185">Reference proteome</keyword>
<dbReference type="AlphaFoldDB" id="G8BUA9"/>
<proteinExistence type="inferred from homology"/>
<organism evidence="10 11">
    <name type="scientific">Tetrapisispora phaffii (strain ATCC 24235 / CBS 4417 / NBRC 1672 / NRRL Y-8282 / UCD 70-5)</name>
    <name type="common">Yeast</name>
    <name type="synonym">Fabospora phaffii</name>
    <dbReference type="NCBI Taxonomy" id="1071381"/>
    <lineage>
        <taxon>Eukaryota</taxon>
        <taxon>Fungi</taxon>
        <taxon>Dikarya</taxon>
        <taxon>Ascomycota</taxon>
        <taxon>Saccharomycotina</taxon>
        <taxon>Saccharomycetes</taxon>
        <taxon>Saccharomycetales</taxon>
        <taxon>Saccharomycetaceae</taxon>
        <taxon>Tetrapisispora</taxon>
    </lineage>
</organism>
<dbReference type="GeneID" id="11531169"/>
<dbReference type="OMA" id="DEHGRKW"/>
<evidence type="ECO:0000256" key="1">
    <source>
        <dbReference type="ARBA" id="ARBA00002689"/>
    </source>
</evidence>
<comment type="subunit">
    <text evidence="9">Component of the mitochondrial contact site and cristae organizing system (MICOS) complex.</text>
</comment>
<evidence type="ECO:0000256" key="4">
    <source>
        <dbReference type="ARBA" id="ARBA00022692"/>
    </source>
</evidence>
<evidence type="ECO:0000313" key="10">
    <source>
        <dbReference type="EMBL" id="CCE63487.1"/>
    </source>
</evidence>
<dbReference type="RefSeq" id="XP_003685921.1">
    <property type="nucleotide sequence ID" value="XM_003685873.1"/>
</dbReference>
<comment type="similarity">
    <text evidence="3 9">Belongs to the MICOS complex subunit Mic10 family.</text>
</comment>
<evidence type="ECO:0000256" key="5">
    <source>
        <dbReference type="ARBA" id="ARBA00022792"/>
    </source>
</evidence>
<feature type="transmembrane region" description="Helical" evidence="9">
    <location>
        <begin position="30"/>
        <end position="49"/>
    </location>
</feature>
<dbReference type="OrthoDB" id="1916310at2759"/>
<dbReference type="eggNOG" id="KOG4604">
    <property type="taxonomic scope" value="Eukaryota"/>
</dbReference>
<evidence type="ECO:0000256" key="9">
    <source>
        <dbReference type="RuleBase" id="RU363011"/>
    </source>
</evidence>